<dbReference type="OrthoDB" id="346907at2759"/>
<dbReference type="GO" id="GO:0061709">
    <property type="term" value="P:reticulophagy"/>
    <property type="evidence" value="ECO:0007669"/>
    <property type="project" value="TreeGrafter"/>
</dbReference>
<keyword evidence="8" id="KW-0963">Cytoplasm</keyword>
<feature type="binding site" evidence="20">
    <location>
        <position position="75"/>
    </location>
    <ligand>
        <name>ATP</name>
        <dbReference type="ChEBI" id="CHEBI:30616"/>
    </ligand>
</feature>
<dbReference type="GO" id="GO:0034727">
    <property type="term" value="P:piecemeal microautophagy of the nucleus"/>
    <property type="evidence" value="ECO:0007669"/>
    <property type="project" value="TreeGrafter"/>
</dbReference>
<evidence type="ECO:0000256" key="1">
    <source>
        <dbReference type="ARBA" id="ARBA00004496"/>
    </source>
</evidence>
<dbReference type="AlphaFoldDB" id="A0A2B7YV83"/>
<evidence type="ECO:0000256" key="4">
    <source>
        <dbReference type="ARBA" id="ARBA00012513"/>
    </source>
</evidence>
<dbReference type="GO" id="GO:0015031">
    <property type="term" value="P:protein transport"/>
    <property type="evidence" value="ECO:0007669"/>
    <property type="project" value="UniProtKB-KW"/>
</dbReference>
<proteinExistence type="predicted"/>
<dbReference type="GO" id="GO:0042594">
    <property type="term" value="P:response to starvation"/>
    <property type="evidence" value="ECO:0007669"/>
    <property type="project" value="TreeGrafter"/>
</dbReference>
<keyword evidence="11 20" id="KW-0547">Nucleotide-binding</keyword>
<feature type="compositionally biased region" description="Basic and acidic residues" evidence="21">
    <location>
        <begin position="485"/>
        <end position="512"/>
    </location>
</feature>
<sequence>MADLPVSNQPSSRRHADDGRGQSRSSRPLVPRRVQEPEPQMTVGRYTRLDEIGRGSFAVVYQGVHNKHRSWVAIKSVTLSKLNRKLKENLKLEIDILKNLHHPHVVALLDCQETSKEIHLVMEYCALGDLSIFIKKRHTLCDHPLTKDVIAKYPNPTGGGLNEVLIRHFLKQLASALQFLRERDLVHRDIKPQNLLLNPSPIAFAKGLYKGVPYKRSEDSLTPMVGLDSLPMLKIADFGFARSLPSTSLAETLCGSPLYMAPEILKYQKYDAKADLWSVGAVTYEMVVGKPPFRASNHIELVKKIEETRDKIRFPDTCDVSDSLKRLIRGLLKINPVERMNFKDFFESPVIKGPIPGLAPEDQEPIKVNTQEPSPMGQERRPPSGRDNDAVPSPTTPLSSSPREALKPTNSRPSSGNTSRPGTPVRRVGSRDTTDLQRAAVTARRASLADQPPSPRQDVGDRTHVALAMERQRSRNTSSPGSSLLKERPVENEFSGKRQADQKDAEREKERTAQEIAFERDYVVVEKRAVEVNAFADELAASPRIQQQNQASARHAGAIVRRATTSSTPHSSSAPQNVASRAVQIVSGRRRADSGHQRQSSYERRYGPSSATSAISKALNMASGRLFGVEFSPPLALTRDGRSPPMGYNPFPAYPLPNESVVLVGDGGRALAVMDEDSKTIQIIEECATRSDVVYGFAEVKYKQLIPLTPSMQPDPAMQPGMVPAAMEVDPSELTDGLTVDAMVTLSEEALVLYVKALSLLAKSMDIAGGWWARKNRGEVIGESPTSRPDSRTTSATAAVRVNNVVQWVRNRFNEVLEKAEFVRMKLCECQKRLPPDHPFHPSNHSAESYSAAGLGTSVDHVFVSSGITAEKLMYDRALEMSRTAAINELTGEDLQGCDIAYVTAIRMLEAVLDSDEEEPRSKKADQPDGEEQVDEDNLVINGVHVDNRKVVAKLVSSIRTRLSDLRKKIAIMRQISAPPAVPSSRSLPNQPRSSSPTPGPPR</sequence>
<protein>
    <recommendedName>
        <fullName evidence="5">Serine/threonine-protein kinase ATG1</fullName>
        <ecNumber evidence="4">2.7.11.1</ecNumber>
    </recommendedName>
    <alternativeName>
        <fullName evidence="17">Autophagy-related protein 1</fullName>
    </alternativeName>
    <alternativeName>
        <fullName evidence="6">Serine/threonine-protein kinase atg1</fullName>
    </alternativeName>
</protein>
<evidence type="ECO:0000256" key="7">
    <source>
        <dbReference type="ARBA" id="ARBA00022448"/>
    </source>
</evidence>
<dbReference type="FunFam" id="3.30.200.20:FF:000399">
    <property type="entry name" value="Serine/threonine-protein kinase atg1"/>
    <property type="match status" value="1"/>
</dbReference>
<dbReference type="FunFam" id="1.10.510.10:FF:000817">
    <property type="entry name" value="Serine/threonine-protein kinase ATG1"/>
    <property type="match status" value="1"/>
</dbReference>
<evidence type="ECO:0000256" key="19">
    <source>
        <dbReference type="ARBA" id="ARBA00048679"/>
    </source>
</evidence>
<dbReference type="InterPro" id="IPR011009">
    <property type="entry name" value="Kinase-like_dom_sf"/>
</dbReference>
<gene>
    <name evidence="23" type="ORF">AJ80_00249</name>
</gene>
<dbReference type="GO" id="GO:0005776">
    <property type="term" value="C:autophagosome"/>
    <property type="evidence" value="ECO:0007669"/>
    <property type="project" value="TreeGrafter"/>
</dbReference>
<evidence type="ECO:0000256" key="3">
    <source>
        <dbReference type="ARBA" id="ARBA00011138"/>
    </source>
</evidence>
<evidence type="ECO:0000256" key="5">
    <source>
        <dbReference type="ARBA" id="ARBA00018572"/>
    </source>
</evidence>
<comment type="catalytic activity">
    <reaction evidence="19">
        <text>L-seryl-[protein] + ATP = O-phospho-L-seryl-[protein] + ADP + H(+)</text>
        <dbReference type="Rhea" id="RHEA:17989"/>
        <dbReference type="Rhea" id="RHEA-COMP:9863"/>
        <dbReference type="Rhea" id="RHEA-COMP:11604"/>
        <dbReference type="ChEBI" id="CHEBI:15378"/>
        <dbReference type="ChEBI" id="CHEBI:29999"/>
        <dbReference type="ChEBI" id="CHEBI:30616"/>
        <dbReference type="ChEBI" id="CHEBI:83421"/>
        <dbReference type="ChEBI" id="CHEBI:456216"/>
        <dbReference type="EC" id="2.7.11.1"/>
    </reaction>
</comment>
<dbReference type="GO" id="GO:0004674">
    <property type="term" value="F:protein serine/threonine kinase activity"/>
    <property type="evidence" value="ECO:0007669"/>
    <property type="project" value="UniProtKB-KW"/>
</dbReference>
<organism evidence="23 24">
    <name type="scientific">Polytolypa hystricis (strain UAMH7299)</name>
    <dbReference type="NCBI Taxonomy" id="1447883"/>
    <lineage>
        <taxon>Eukaryota</taxon>
        <taxon>Fungi</taxon>
        <taxon>Dikarya</taxon>
        <taxon>Ascomycota</taxon>
        <taxon>Pezizomycotina</taxon>
        <taxon>Eurotiomycetes</taxon>
        <taxon>Eurotiomycetidae</taxon>
        <taxon>Onygenales</taxon>
        <taxon>Onygenales incertae sedis</taxon>
        <taxon>Polytolypa</taxon>
    </lineage>
</organism>
<accession>A0A2B7YV83</accession>
<evidence type="ECO:0000256" key="14">
    <source>
        <dbReference type="ARBA" id="ARBA00022927"/>
    </source>
</evidence>
<feature type="compositionally biased region" description="Basic and acidic residues" evidence="21">
    <location>
        <begin position="378"/>
        <end position="389"/>
    </location>
</feature>
<dbReference type="PANTHER" id="PTHR24348:SF22">
    <property type="entry name" value="NON-SPECIFIC SERINE_THREONINE PROTEIN KINASE"/>
    <property type="match status" value="1"/>
</dbReference>
<feature type="region of interest" description="Disordered" evidence="21">
    <location>
        <begin position="587"/>
        <end position="609"/>
    </location>
</feature>
<dbReference type="PANTHER" id="PTHR24348">
    <property type="entry name" value="SERINE/THREONINE-PROTEIN KINASE UNC-51-RELATED"/>
    <property type="match status" value="1"/>
</dbReference>
<feature type="compositionally biased region" description="Low complexity" evidence="21">
    <location>
        <begin position="23"/>
        <end position="32"/>
    </location>
</feature>
<feature type="region of interest" description="Disordered" evidence="21">
    <location>
        <begin position="1"/>
        <end position="41"/>
    </location>
</feature>
<dbReference type="GO" id="GO:0005829">
    <property type="term" value="C:cytosol"/>
    <property type="evidence" value="ECO:0007669"/>
    <property type="project" value="TreeGrafter"/>
</dbReference>
<dbReference type="InterPro" id="IPR000719">
    <property type="entry name" value="Prot_kinase_dom"/>
</dbReference>
<dbReference type="PROSITE" id="PS00108">
    <property type="entry name" value="PROTEIN_KINASE_ST"/>
    <property type="match status" value="1"/>
</dbReference>
<evidence type="ECO:0000256" key="9">
    <source>
        <dbReference type="ARBA" id="ARBA00022527"/>
    </source>
</evidence>
<comment type="caution">
    <text evidence="23">The sequence shown here is derived from an EMBL/GenBank/DDBJ whole genome shotgun (WGS) entry which is preliminary data.</text>
</comment>
<feature type="domain" description="Protein kinase" evidence="22">
    <location>
        <begin position="46"/>
        <end position="351"/>
    </location>
</feature>
<feature type="compositionally biased region" description="Polar residues" evidence="21">
    <location>
        <begin position="1"/>
        <end position="11"/>
    </location>
</feature>
<comment type="catalytic activity">
    <reaction evidence="18">
        <text>L-threonyl-[protein] + ATP = O-phospho-L-threonyl-[protein] + ADP + H(+)</text>
        <dbReference type="Rhea" id="RHEA:46608"/>
        <dbReference type="Rhea" id="RHEA-COMP:11060"/>
        <dbReference type="Rhea" id="RHEA-COMP:11605"/>
        <dbReference type="ChEBI" id="CHEBI:15378"/>
        <dbReference type="ChEBI" id="CHEBI:30013"/>
        <dbReference type="ChEBI" id="CHEBI:30616"/>
        <dbReference type="ChEBI" id="CHEBI:61977"/>
        <dbReference type="ChEBI" id="CHEBI:456216"/>
        <dbReference type="EC" id="2.7.11.1"/>
    </reaction>
</comment>
<keyword evidence="7" id="KW-0813">Transport</keyword>
<evidence type="ECO:0000256" key="21">
    <source>
        <dbReference type="SAM" id="MobiDB-lite"/>
    </source>
</evidence>
<keyword evidence="9" id="KW-0723">Serine/threonine-protein kinase</keyword>
<dbReference type="InterPro" id="IPR008271">
    <property type="entry name" value="Ser/Thr_kinase_AS"/>
</dbReference>
<evidence type="ECO:0000256" key="18">
    <source>
        <dbReference type="ARBA" id="ARBA00047899"/>
    </source>
</evidence>
<dbReference type="GO" id="GO:0010506">
    <property type="term" value="P:regulation of autophagy"/>
    <property type="evidence" value="ECO:0007669"/>
    <property type="project" value="InterPro"/>
</dbReference>
<evidence type="ECO:0000256" key="8">
    <source>
        <dbReference type="ARBA" id="ARBA00022490"/>
    </source>
</evidence>
<dbReference type="Pfam" id="PF12063">
    <property type="entry name" value="ATG1-like_MIT1"/>
    <property type="match status" value="1"/>
</dbReference>
<keyword evidence="24" id="KW-1185">Reference proteome</keyword>
<evidence type="ECO:0000259" key="22">
    <source>
        <dbReference type="PROSITE" id="PS50011"/>
    </source>
</evidence>
<dbReference type="Pfam" id="PF21127">
    <property type="entry name" value="ATG1-like_MIT2"/>
    <property type="match status" value="1"/>
</dbReference>
<evidence type="ECO:0000256" key="10">
    <source>
        <dbReference type="ARBA" id="ARBA00022679"/>
    </source>
</evidence>
<comment type="subcellular location">
    <subcellularLocation>
        <location evidence="1">Cytoplasm</location>
    </subcellularLocation>
    <subcellularLocation>
        <location evidence="2">Preautophagosomal structure membrane</location>
        <topology evidence="2">Peripheral membrane protein</topology>
    </subcellularLocation>
</comment>
<keyword evidence="15" id="KW-0072">Autophagy</keyword>
<evidence type="ECO:0000313" key="23">
    <source>
        <dbReference type="EMBL" id="PGH27994.1"/>
    </source>
</evidence>
<dbReference type="Gene3D" id="3.30.200.20">
    <property type="entry name" value="Phosphorylase Kinase, domain 1"/>
    <property type="match status" value="1"/>
</dbReference>
<evidence type="ECO:0000256" key="6">
    <source>
        <dbReference type="ARBA" id="ARBA00019599"/>
    </source>
</evidence>
<dbReference type="GO" id="GO:0000045">
    <property type="term" value="P:autophagosome assembly"/>
    <property type="evidence" value="ECO:0007669"/>
    <property type="project" value="TreeGrafter"/>
</dbReference>
<feature type="region of interest" description="Disordered" evidence="21">
    <location>
        <begin position="354"/>
        <end position="512"/>
    </location>
</feature>
<dbReference type="PROSITE" id="PS00107">
    <property type="entry name" value="PROTEIN_KINASE_ATP"/>
    <property type="match status" value="1"/>
</dbReference>
<keyword evidence="12 23" id="KW-0418">Kinase</keyword>
<comment type="subunit">
    <text evidence="3">Homodimer. Forms a ternary complex with ATG13 and ATG17.</text>
</comment>
<evidence type="ECO:0000256" key="17">
    <source>
        <dbReference type="ARBA" id="ARBA00030237"/>
    </source>
</evidence>
<dbReference type="EC" id="2.7.11.1" evidence="4"/>
<feature type="region of interest" description="Disordered" evidence="21">
    <location>
        <begin position="975"/>
        <end position="1003"/>
    </location>
</feature>
<dbReference type="SUPFAM" id="SSF56112">
    <property type="entry name" value="Protein kinase-like (PK-like)"/>
    <property type="match status" value="1"/>
</dbReference>
<evidence type="ECO:0000256" key="13">
    <source>
        <dbReference type="ARBA" id="ARBA00022840"/>
    </source>
</evidence>
<keyword evidence="16" id="KW-0472">Membrane</keyword>
<keyword evidence="10" id="KW-0808">Transferase</keyword>
<feature type="compositionally biased region" description="Polar residues" evidence="21">
    <location>
        <begin position="408"/>
        <end position="421"/>
    </location>
</feature>
<dbReference type="InterPro" id="IPR022708">
    <property type="entry name" value="Atg1-like_tMIT"/>
</dbReference>
<feature type="compositionally biased region" description="Acidic residues" evidence="21">
    <location>
        <begin position="928"/>
        <end position="937"/>
    </location>
</feature>
<evidence type="ECO:0000256" key="12">
    <source>
        <dbReference type="ARBA" id="ARBA00022777"/>
    </source>
</evidence>
<feature type="compositionally biased region" description="Low complexity" evidence="21">
    <location>
        <begin position="392"/>
        <end position="402"/>
    </location>
</feature>
<dbReference type="GO" id="GO:0005524">
    <property type="term" value="F:ATP binding"/>
    <property type="evidence" value="ECO:0007669"/>
    <property type="project" value="UniProtKB-UniRule"/>
</dbReference>
<dbReference type="SMART" id="SM00220">
    <property type="entry name" value="S_TKc"/>
    <property type="match status" value="1"/>
</dbReference>
<dbReference type="InterPro" id="IPR045269">
    <property type="entry name" value="Atg1-like"/>
</dbReference>
<dbReference type="STRING" id="1447883.A0A2B7YV83"/>
<dbReference type="EMBL" id="PDNA01000002">
    <property type="protein sequence ID" value="PGH27994.1"/>
    <property type="molecule type" value="Genomic_DNA"/>
</dbReference>
<evidence type="ECO:0000256" key="20">
    <source>
        <dbReference type="PROSITE-ProRule" id="PRU10141"/>
    </source>
</evidence>
<reference evidence="23 24" key="1">
    <citation type="submission" date="2017-10" db="EMBL/GenBank/DDBJ databases">
        <title>Comparative genomics in systemic dimorphic fungi from Ajellomycetaceae.</title>
        <authorList>
            <person name="Munoz J.F."/>
            <person name="Mcewen J.G."/>
            <person name="Clay O.K."/>
            <person name="Cuomo C.A."/>
        </authorList>
    </citation>
    <scope>NUCLEOTIDE SEQUENCE [LARGE SCALE GENOMIC DNA]</scope>
    <source>
        <strain evidence="23 24">UAMH7299</strain>
    </source>
</reference>
<feature type="region of interest" description="Disordered" evidence="21">
    <location>
        <begin position="913"/>
        <end position="937"/>
    </location>
</feature>
<keyword evidence="13 20" id="KW-0067">ATP-binding</keyword>
<keyword evidence="14" id="KW-0653">Protein transport</keyword>
<dbReference type="CDD" id="cd14009">
    <property type="entry name" value="STKc_ATG1_ULK_like"/>
    <property type="match status" value="1"/>
</dbReference>
<feature type="compositionally biased region" description="Basic and acidic residues" evidence="21">
    <location>
        <begin position="590"/>
        <end position="606"/>
    </location>
</feature>
<name>A0A2B7YV83_POLH7</name>
<dbReference type="InterPro" id="IPR017441">
    <property type="entry name" value="Protein_kinase_ATP_BS"/>
</dbReference>
<dbReference type="Gene3D" id="1.10.510.10">
    <property type="entry name" value="Transferase(Phosphotransferase) domain 1"/>
    <property type="match status" value="1"/>
</dbReference>
<evidence type="ECO:0000256" key="11">
    <source>
        <dbReference type="ARBA" id="ARBA00022741"/>
    </source>
</evidence>
<dbReference type="Proteomes" id="UP000224634">
    <property type="component" value="Unassembled WGS sequence"/>
</dbReference>
<evidence type="ECO:0000256" key="15">
    <source>
        <dbReference type="ARBA" id="ARBA00023006"/>
    </source>
</evidence>
<dbReference type="InterPro" id="IPR048941">
    <property type="entry name" value="ATG1-like_MIT2"/>
</dbReference>
<evidence type="ECO:0000313" key="24">
    <source>
        <dbReference type="Proteomes" id="UP000224634"/>
    </source>
</evidence>
<dbReference type="GO" id="GO:0000422">
    <property type="term" value="P:autophagy of mitochondrion"/>
    <property type="evidence" value="ECO:0007669"/>
    <property type="project" value="TreeGrafter"/>
</dbReference>
<dbReference type="Pfam" id="PF00069">
    <property type="entry name" value="Pkinase"/>
    <property type="match status" value="1"/>
</dbReference>
<dbReference type="PROSITE" id="PS50011">
    <property type="entry name" value="PROTEIN_KINASE_DOM"/>
    <property type="match status" value="1"/>
</dbReference>
<dbReference type="GO" id="GO:0034045">
    <property type="term" value="C:phagophore assembly site membrane"/>
    <property type="evidence" value="ECO:0007669"/>
    <property type="project" value="UniProtKB-SubCell"/>
</dbReference>
<evidence type="ECO:0000256" key="16">
    <source>
        <dbReference type="ARBA" id="ARBA00023136"/>
    </source>
</evidence>
<evidence type="ECO:0000256" key="2">
    <source>
        <dbReference type="ARBA" id="ARBA00004623"/>
    </source>
</evidence>